<dbReference type="GO" id="GO:0003824">
    <property type="term" value="F:catalytic activity"/>
    <property type="evidence" value="ECO:0007669"/>
    <property type="project" value="UniProtKB-ARBA"/>
</dbReference>
<dbReference type="InterPro" id="IPR000073">
    <property type="entry name" value="AB_hydrolase_1"/>
</dbReference>
<feature type="domain" description="AB hydrolase-1" evidence="1">
    <location>
        <begin position="42"/>
        <end position="236"/>
    </location>
</feature>
<dbReference type="RefSeq" id="WP_015750065.1">
    <property type="nucleotide sequence ID" value="NC_013235.1"/>
</dbReference>
<dbReference type="Pfam" id="PF12697">
    <property type="entry name" value="Abhydrolase_6"/>
    <property type="match status" value="1"/>
</dbReference>
<dbReference type="HOGENOM" id="CLU_062238_0_0_11"/>
<evidence type="ECO:0000313" key="2">
    <source>
        <dbReference type="EMBL" id="ACV81257.1"/>
    </source>
</evidence>
<dbReference type="GO" id="GO:0016020">
    <property type="term" value="C:membrane"/>
    <property type="evidence" value="ECO:0007669"/>
    <property type="project" value="TreeGrafter"/>
</dbReference>
<dbReference type="InParanoid" id="C8XA57"/>
<dbReference type="PANTHER" id="PTHR43798:SF33">
    <property type="entry name" value="HYDROLASE, PUTATIVE (AFU_ORTHOLOGUE AFUA_2G14860)-RELATED"/>
    <property type="match status" value="1"/>
</dbReference>
<dbReference type="STRING" id="479431.Namu_4984"/>
<reference evidence="2 3" key="2">
    <citation type="journal article" date="2010" name="Stand. Genomic Sci.">
        <title>Complete genome sequence of Nakamurella multipartita type strain (Y-104).</title>
        <authorList>
            <person name="Tice H."/>
            <person name="Mayilraj S."/>
            <person name="Sims D."/>
            <person name="Lapidus A."/>
            <person name="Nolan M."/>
            <person name="Lucas S."/>
            <person name="Glavina Del Rio T."/>
            <person name="Copeland A."/>
            <person name="Cheng J.F."/>
            <person name="Meincke L."/>
            <person name="Bruce D."/>
            <person name="Goodwin L."/>
            <person name="Pitluck S."/>
            <person name="Ivanova N."/>
            <person name="Mavromatis K."/>
            <person name="Ovchinnikova G."/>
            <person name="Pati A."/>
            <person name="Chen A."/>
            <person name="Palaniappan K."/>
            <person name="Land M."/>
            <person name="Hauser L."/>
            <person name="Chang Y.J."/>
            <person name="Jeffries C.D."/>
            <person name="Detter J.C."/>
            <person name="Brettin T."/>
            <person name="Rohde M."/>
            <person name="Goker M."/>
            <person name="Bristow J."/>
            <person name="Eisen J.A."/>
            <person name="Markowitz V."/>
            <person name="Hugenholtz P."/>
            <person name="Kyrpides N.C."/>
            <person name="Klenk H.P."/>
            <person name="Chen F."/>
        </authorList>
    </citation>
    <scope>NUCLEOTIDE SEQUENCE [LARGE SCALE GENOMIC DNA]</scope>
    <source>
        <strain evidence="3">ATCC 700099 / DSM 44233 / CIP 104796 / JCM 9543 / NBRC 105858 / Y-104</strain>
    </source>
</reference>
<dbReference type="EMBL" id="CP001737">
    <property type="protein sequence ID" value="ACV81257.1"/>
    <property type="molecule type" value="Genomic_DNA"/>
</dbReference>
<dbReference type="eggNOG" id="COG1073">
    <property type="taxonomic scope" value="Bacteria"/>
</dbReference>
<dbReference type="SUPFAM" id="SSF53474">
    <property type="entry name" value="alpha/beta-Hydrolases"/>
    <property type="match status" value="1"/>
</dbReference>
<dbReference type="KEGG" id="nml:Namu_4984"/>
<dbReference type="InterPro" id="IPR029058">
    <property type="entry name" value="AB_hydrolase_fold"/>
</dbReference>
<dbReference type="AlphaFoldDB" id="C8XA57"/>
<protein>
    <submittedName>
        <fullName evidence="2">Peptidase S15</fullName>
    </submittedName>
</protein>
<organism evidence="2 3">
    <name type="scientific">Nakamurella multipartita (strain ATCC 700099 / DSM 44233 / CIP 104796 / JCM 9543 / NBRC 105858 / Y-104)</name>
    <name type="common">Microsphaera multipartita</name>
    <dbReference type="NCBI Taxonomy" id="479431"/>
    <lineage>
        <taxon>Bacteria</taxon>
        <taxon>Bacillati</taxon>
        <taxon>Actinomycetota</taxon>
        <taxon>Actinomycetes</taxon>
        <taxon>Nakamurellales</taxon>
        <taxon>Nakamurellaceae</taxon>
        <taxon>Nakamurella</taxon>
    </lineage>
</organism>
<reference evidence="3" key="1">
    <citation type="submission" date="2009-09" db="EMBL/GenBank/DDBJ databases">
        <title>The complete genome of Nakamurella multipartita DSM 44233.</title>
        <authorList>
            <consortium name="US DOE Joint Genome Institute (JGI-PGF)"/>
            <person name="Lucas S."/>
            <person name="Copeland A."/>
            <person name="Lapidus A."/>
            <person name="Glavina del Rio T."/>
            <person name="Dalin E."/>
            <person name="Tice H."/>
            <person name="Bruce D."/>
            <person name="Goodwin L."/>
            <person name="Pitluck S."/>
            <person name="Kyrpides N."/>
            <person name="Mavromatis K."/>
            <person name="Ivanova N."/>
            <person name="Ovchinnikova G."/>
            <person name="Sims D."/>
            <person name="Meincke L."/>
            <person name="Brettin T."/>
            <person name="Detter J.C."/>
            <person name="Han C."/>
            <person name="Larimer F."/>
            <person name="Land M."/>
            <person name="Hauser L."/>
            <person name="Markowitz V."/>
            <person name="Cheng J.-F."/>
            <person name="Hugenholtz P."/>
            <person name="Woyke T."/>
            <person name="Wu D."/>
            <person name="Klenk H.-P."/>
            <person name="Eisen J.A."/>
        </authorList>
    </citation>
    <scope>NUCLEOTIDE SEQUENCE [LARGE SCALE GENOMIC DNA]</scope>
    <source>
        <strain evidence="3">ATCC 700099 / DSM 44233 / CIP 104796 / JCM 9543 / NBRC 105858 / Y-104</strain>
    </source>
</reference>
<evidence type="ECO:0000259" key="1">
    <source>
        <dbReference type="Pfam" id="PF12697"/>
    </source>
</evidence>
<accession>C8XA57</accession>
<dbReference type="InterPro" id="IPR050266">
    <property type="entry name" value="AB_hydrolase_sf"/>
</dbReference>
<gene>
    <name evidence="2" type="ordered locus">Namu_4984</name>
</gene>
<evidence type="ECO:0000313" key="3">
    <source>
        <dbReference type="Proteomes" id="UP000002218"/>
    </source>
</evidence>
<name>C8XA57_NAKMY</name>
<proteinExistence type="predicted"/>
<dbReference type="Proteomes" id="UP000002218">
    <property type="component" value="Chromosome"/>
</dbReference>
<keyword evidence="3" id="KW-1185">Reference proteome</keyword>
<dbReference type="PANTHER" id="PTHR43798">
    <property type="entry name" value="MONOACYLGLYCEROL LIPASE"/>
    <property type="match status" value="1"/>
</dbReference>
<dbReference type="Gene3D" id="3.40.50.1820">
    <property type="entry name" value="alpha/beta hydrolase"/>
    <property type="match status" value="1"/>
</dbReference>
<sequence length="266" mass="27838">MTRSSPAPKTHVVGSGLQCVTDDDVTLSGVHVPGPTDRPAFVLGHGFTHGIAKPATRAAIDAFAEHGAVVAVDFRGHGQSAGRSSVGRDEVLDLDAVVRWTRAAGYPTVAVVGFSLGAAVALRQSALGTDRPDVVVAVSAPSRWYVRESVPMRRLHWLLEHPLAVQMGAALGVRLGEPWSDLPRSPIEVAGDIDIPLLLVHGTQDDYFTPAHAIALQDASRDGQLWIEPGMGHGESGLTPELADRIAAWTGAWTVAGQSAGSPPGA</sequence>